<evidence type="ECO:0000313" key="2">
    <source>
        <dbReference type="EMBL" id="MBB5108129.1"/>
    </source>
</evidence>
<gene>
    <name evidence="2" type="ORF">FHS40_007250</name>
</gene>
<dbReference type="RefSeq" id="WP_150512467.1">
    <property type="nucleotide sequence ID" value="NZ_BMSQ01000008.1"/>
</dbReference>
<dbReference type="EMBL" id="JACHJD010000017">
    <property type="protein sequence ID" value="MBB5108129.1"/>
    <property type="molecule type" value="Genomic_DNA"/>
</dbReference>
<organism evidence="2 3">
    <name type="scientific">Streptomyces spectabilis</name>
    <dbReference type="NCBI Taxonomy" id="68270"/>
    <lineage>
        <taxon>Bacteria</taxon>
        <taxon>Bacillati</taxon>
        <taxon>Actinomycetota</taxon>
        <taxon>Actinomycetes</taxon>
        <taxon>Kitasatosporales</taxon>
        <taxon>Streptomycetaceae</taxon>
        <taxon>Streptomyces</taxon>
    </lineage>
</organism>
<feature type="transmembrane region" description="Helical" evidence="1">
    <location>
        <begin position="128"/>
        <end position="148"/>
    </location>
</feature>
<comment type="caution">
    <text evidence="2">The sequence shown here is derived from an EMBL/GenBank/DDBJ whole genome shotgun (WGS) entry which is preliminary data.</text>
</comment>
<feature type="transmembrane region" description="Helical" evidence="1">
    <location>
        <begin position="179"/>
        <end position="200"/>
    </location>
</feature>
<evidence type="ECO:0000256" key="1">
    <source>
        <dbReference type="SAM" id="Phobius"/>
    </source>
</evidence>
<evidence type="ECO:0000313" key="3">
    <source>
        <dbReference type="Proteomes" id="UP000549009"/>
    </source>
</evidence>
<name>A0A7W8B0L2_STRST</name>
<proteinExistence type="predicted"/>
<dbReference type="AlphaFoldDB" id="A0A7W8B0L2"/>
<keyword evidence="1" id="KW-1133">Transmembrane helix</keyword>
<dbReference type="Proteomes" id="UP000549009">
    <property type="component" value="Unassembled WGS sequence"/>
</dbReference>
<feature type="transmembrane region" description="Helical" evidence="1">
    <location>
        <begin position="104"/>
        <end position="122"/>
    </location>
</feature>
<feature type="transmembrane region" description="Helical" evidence="1">
    <location>
        <begin position="24"/>
        <end position="47"/>
    </location>
</feature>
<keyword evidence="1" id="KW-0812">Transmembrane</keyword>
<sequence length="204" mass="21847">MTVNYMERGGDMPVRAVPERPSPVTYVMMSLCTAVPAALFGLLYFIYRELFVTGGCGSRYAGVGCSIGQASQVVLAIFLFPASMLCVLFLEGIVFRPYRKGHEAYRVIVPLLVGSGAVELFVAETPLWGALTTALAGLLLLAFSRPVGVRGMLWSISRERCEALDVDADAGRFSLGQNLLLLLANAAGMAMGLLAAYRLISALS</sequence>
<reference evidence="2 3" key="1">
    <citation type="submission" date="2020-08" db="EMBL/GenBank/DDBJ databases">
        <title>Genomic Encyclopedia of Type Strains, Phase III (KMG-III): the genomes of soil and plant-associated and newly described type strains.</title>
        <authorList>
            <person name="Whitman W."/>
        </authorList>
    </citation>
    <scope>NUCLEOTIDE SEQUENCE [LARGE SCALE GENOMIC DNA]</scope>
    <source>
        <strain evidence="2 3">CECT 3146</strain>
    </source>
</reference>
<keyword evidence="3" id="KW-1185">Reference proteome</keyword>
<accession>A0A7W8B0L2</accession>
<protein>
    <submittedName>
        <fullName evidence="2">Uncharacterized protein</fullName>
    </submittedName>
</protein>
<feature type="transmembrane region" description="Helical" evidence="1">
    <location>
        <begin position="67"/>
        <end position="92"/>
    </location>
</feature>
<keyword evidence="1" id="KW-0472">Membrane</keyword>
<dbReference type="OrthoDB" id="4193559at2"/>